<feature type="compositionally biased region" description="Low complexity" evidence="1">
    <location>
        <begin position="260"/>
        <end position="275"/>
    </location>
</feature>
<protein>
    <submittedName>
        <fullName evidence="2">Uncharacterized protein</fullName>
    </submittedName>
</protein>
<accession>A0A974C094</accession>
<feature type="compositionally biased region" description="Pro residues" evidence="1">
    <location>
        <begin position="276"/>
        <end position="291"/>
    </location>
</feature>
<evidence type="ECO:0000313" key="3">
    <source>
        <dbReference type="Proteomes" id="UP000694892"/>
    </source>
</evidence>
<dbReference type="EMBL" id="CM004482">
    <property type="protein sequence ID" value="OCT64091.1"/>
    <property type="molecule type" value="Genomic_DNA"/>
</dbReference>
<evidence type="ECO:0000313" key="2">
    <source>
        <dbReference type="EMBL" id="OCT64091.1"/>
    </source>
</evidence>
<sequence>MTSILKQMRNYCYMPPQFLMALSILVHRTSQILLPYNPGSRDRERHPSGTDYCVQLSRSEDGSFQLRGRCNRQTNDEEAKVTSSLQMAALANPERVKLMPCDCIRDAGKEEGKATKQGGSMHRSGNRETGTPCDLKLVKCRKGCSNCRFHLVYHAPHLRPSPTALLTSGTFQWLSPPWACIISPPHLRSTPSAHLGPFYRPNQPLAPTIRPLHLGPTQLAHLWPPLSGKPTMGPHHCPPNSGPHHRPTNSPHQRPSPIVLPALGLHHQPHLGPHQQPSPPWAPTISPPHLGPKPLANLWPPPSGNSTSGQHHRPISGPHQATPPSALPTSGPHHRPTSGPHHQVTPPWAPTIGPHLAPTIKNLNFENPRFTSTVDKSAHKWGDHYSLKCRIINHVE</sequence>
<name>A0A974C094_XENLA</name>
<proteinExistence type="predicted"/>
<organism evidence="2 3">
    <name type="scientific">Xenopus laevis</name>
    <name type="common">African clawed frog</name>
    <dbReference type="NCBI Taxonomy" id="8355"/>
    <lineage>
        <taxon>Eukaryota</taxon>
        <taxon>Metazoa</taxon>
        <taxon>Chordata</taxon>
        <taxon>Craniata</taxon>
        <taxon>Vertebrata</taxon>
        <taxon>Euteleostomi</taxon>
        <taxon>Amphibia</taxon>
        <taxon>Batrachia</taxon>
        <taxon>Anura</taxon>
        <taxon>Pipoidea</taxon>
        <taxon>Pipidae</taxon>
        <taxon>Xenopodinae</taxon>
        <taxon>Xenopus</taxon>
        <taxon>Xenopus</taxon>
    </lineage>
</organism>
<dbReference type="Proteomes" id="UP000694892">
    <property type="component" value="Chromosome 9_10L"/>
</dbReference>
<dbReference type="AlphaFoldDB" id="A0A974C094"/>
<reference evidence="3" key="1">
    <citation type="journal article" date="2016" name="Nature">
        <title>Genome evolution in the allotetraploid frog Xenopus laevis.</title>
        <authorList>
            <person name="Session A.M."/>
            <person name="Uno Y."/>
            <person name="Kwon T."/>
            <person name="Chapman J.A."/>
            <person name="Toyoda A."/>
            <person name="Takahashi S."/>
            <person name="Fukui A."/>
            <person name="Hikosaka A."/>
            <person name="Suzuki A."/>
            <person name="Kondo M."/>
            <person name="van Heeringen S.J."/>
            <person name="Quigley I."/>
            <person name="Heinz S."/>
            <person name="Ogino H."/>
            <person name="Ochi H."/>
            <person name="Hellsten U."/>
            <person name="Lyons J.B."/>
            <person name="Simakov O."/>
            <person name="Putnam N."/>
            <person name="Stites J."/>
            <person name="Kuroki Y."/>
            <person name="Tanaka T."/>
            <person name="Michiue T."/>
            <person name="Watanabe M."/>
            <person name="Bogdanovic O."/>
            <person name="Lister R."/>
            <person name="Georgiou G."/>
            <person name="Paranjpe S.S."/>
            <person name="van Kruijsbergen I."/>
            <person name="Shu S."/>
            <person name="Carlson J."/>
            <person name="Kinoshita T."/>
            <person name="Ohta Y."/>
            <person name="Mawaribuchi S."/>
            <person name="Jenkins J."/>
            <person name="Grimwood J."/>
            <person name="Schmutz J."/>
            <person name="Mitros T."/>
            <person name="Mozaffari S.V."/>
            <person name="Suzuki Y."/>
            <person name="Haramoto Y."/>
            <person name="Yamamoto T.S."/>
            <person name="Takagi C."/>
            <person name="Heald R."/>
            <person name="Miller K."/>
            <person name="Haudenschild C."/>
            <person name="Kitzman J."/>
            <person name="Nakayama T."/>
            <person name="Izutsu Y."/>
            <person name="Robert J."/>
            <person name="Fortriede J."/>
            <person name="Burns K."/>
            <person name="Lotay V."/>
            <person name="Karimi K."/>
            <person name="Yasuoka Y."/>
            <person name="Dichmann D.S."/>
            <person name="Flajnik M.F."/>
            <person name="Houston D.W."/>
            <person name="Shendure J."/>
            <person name="DuPasquier L."/>
            <person name="Vize P.D."/>
            <person name="Zorn A.M."/>
            <person name="Ito M."/>
            <person name="Marcotte E.M."/>
            <person name="Wallingford J.B."/>
            <person name="Ito Y."/>
            <person name="Asashima M."/>
            <person name="Ueno N."/>
            <person name="Matsuda Y."/>
            <person name="Veenstra G.J."/>
            <person name="Fujiyama A."/>
            <person name="Harland R.M."/>
            <person name="Taira M."/>
            <person name="Rokhsar D.S."/>
        </authorList>
    </citation>
    <scope>NUCLEOTIDE SEQUENCE [LARGE SCALE GENOMIC DNA]</scope>
    <source>
        <strain evidence="3">J</strain>
    </source>
</reference>
<feature type="region of interest" description="Disordered" evidence="1">
    <location>
        <begin position="220"/>
        <end position="355"/>
    </location>
</feature>
<gene>
    <name evidence="2" type="ORF">XELAEV_18045193mg</name>
</gene>
<evidence type="ECO:0000256" key="1">
    <source>
        <dbReference type="SAM" id="MobiDB-lite"/>
    </source>
</evidence>